<dbReference type="InterPro" id="IPR035369">
    <property type="entry name" value="Nrap_D4"/>
</dbReference>
<dbReference type="AlphaFoldDB" id="A0AAF3EET2"/>
<dbReference type="PANTHER" id="PTHR17972">
    <property type="entry name" value="NUCLEOLAR RNA-ASSOCIATED PROTEIN"/>
    <property type="match status" value="1"/>
</dbReference>
<dbReference type="Proteomes" id="UP000887575">
    <property type="component" value="Unassembled WGS sequence"/>
</dbReference>
<dbReference type="GO" id="GO:0006364">
    <property type="term" value="P:rRNA processing"/>
    <property type="evidence" value="ECO:0007669"/>
    <property type="project" value="TreeGrafter"/>
</dbReference>
<feature type="compositionally biased region" description="Basic residues" evidence="3">
    <location>
        <begin position="876"/>
        <end position="889"/>
    </location>
</feature>
<keyword evidence="2" id="KW-0539">Nucleus</keyword>
<dbReference type="GO" id="GO:0006606">
    <property type="term" value="P:protein import into nucleus"/>
    <property type="evidence" value="ECO:0007669"/>
    <property type="project" value="InterPro"/>
</dbReference>
<dbReference type="Pfam" id="PF21974">
    <property type="entry name" value="SPN1_m3Gcap_bd"/>
    <property type="match status" value="1"/>
</dbReference>
<proteinExistence type="inferred from homology"/>
<keyword evidence="2" id="KW-0694">RNA-binding</keyword>
<dbReference type="Gene3D" id="3.30.470.30">
    <property type="entry name" value="DNA ligase/mRNA capping enzyme"/>
    <property type="match status" value="1"/>
</dbReference>
<protein>
    <recommendedName>
        <fullName evidence="2">Nucleolar protein 6</fullName>
    </recommendedName>
</protein>
<evidence type="ECO:0000256" key="2">
    <source>
        <dbReference type="RuleBase" id="RU364032"/>
    </source>
</evidence>
<feature type="region of interest" description="Disordered" evidence="3">
    <location>
        <begin position="922"/>
        <end position="1000"/>
    </location>
</feature>
<dbReference type="GO" id="GO:0006409">
    <property type="term" value="P:tRNA export from nucleus"/>
    <property type="evidence" value="ECO:0007669"/>
    <property type="project" value="TreeGrafter"/>
</dbReference>
<feature type="compositionally biased region" description="Basic and acidic residues" evidence="3">
    <location>
        <begin position="929"/>
        <end position="947"/>
    </location>
</feature>
<dbReference type="InterPro" id="IPR002652">
    <property type="entry name" value="Importin-a_IBB"/>
</dbReference>
<name>A0AAF3EET2_9BILA</name>
<dbReference type="Pfam" id="PF17407">
    <property type="entry name" value="Nrap_D6"/>
    <property type="match status" value="1"/>
</dbReference>
<sequence length="1225" mass="139202">MKRERSSSSAVEKEEKGSKSSRRETEPSPSSGDDKFYNEKKTFCKLFDFYYRVSVSTDCLDEKVHSTNGSKSGNRLKTFAKHLIDALTEGMGERFDDIGIYCKHFGDKQILASNFEFFIAFRASTDWSNPLTTGPIGNLPEAATFREFWGEKSELRKFGDNTIKEAVLWAKNGNDDVPNQILTFLLDTKFSILPSSIVSCCHVNSLYLPHKPTFDITTSAFARLNEYLRGLKDIPLRVTTVIGTSPFLRGTEPLESSVRFTVDSSKIDDSLSIALPNEKEGPFWTRSIDVFIRLEYSYNWGNDVELIRQFIIAFYVLLSEQLKKQCGLHCHPTTGALYVQVDKTAFRIVIVNEKILAILGQKVENMKNSGMERVDKSTENIRLAHFTKIYKTELGIKQRLGALSLKYRHFAAACQLFKHWLGRQMLSEYLHNLAIELLVAAVFETNSIPRSAAAAFYKVLLLLTTHDWLKKPLIVDLDEKSTDESRAKIEADFVATRFVLPPMVIATQEDPIGTMWTTETPTPTLMRRLIAVASLSCQSIEDCFTSETTGDLNHLFQQQELQFDAKIMIHPSFHVDRHRVKIKGLQTEFNLPVLDFHPVELFVERLQNDFQKVALFFYDRYSAGEIGLKWNDPVMKMKAKIYKASLYKLDSDEQGEMVVNKGEIYEEIGLMGKAMVSTILEKDLVVWSDDCMSELPSDTKRSLMTTLKTNVLNESTSKNSSKRKRNLIEKQEQENVPVETSSKNIPGMNGKMLEETPKKVVNGSQMKTALQEFLRDPTAPKFNSPKQMLIIDSTSGSEAEEEQEDDEEEIEESKALTNVRSNKHRKKNPSKNGQSKKMKVLTPSYRKQTVASKLKRKSASRAAKAEPVADPIASKKSTKKGKNGQKKRQKMDDLTEAMTSGMQVDPNALGTHPRYSMFKNTAKAAEAQANRRADALDRQRNARIDHHNKMRQLAQGPWEEEDDEETTEATEDLELDDATKESSESTSRTQPRQKRNPYENQLMTSEWLVDIPDKEMMQHEWIMVPCPVGRRCLIVASQGVTTAYAKNGKLISQFASALPGGRGSQKTQAYTILDCILGSDRNVYCLDLLCWKGAAYTDNDFAFRQFFLRSRIEELSSPRNNEKKFILLPSCLCEVSAMETFMQQNFPFTLDGLLFYYSEVHYIAGQNPLVGWLKPFMLPDVLNVKVPSTYLFSANGKSTNEFIKEFNDKNCFKSKIEVDVESIEE</sequence>
<comment type="similarity">
    <text evidence="2">Belongs to the NRAP family.</text>
</comment>
<feature type="compositionally biased region" description="Acidic residues" evidence="3">
    <location>
        <begin position="798"/>
        <end position="811"/>
    </location>
</feature>
<feature type="region of interest" description="Disordered" evidence="3">
    <location>
        <begin position="1"/>
        <end position="33"/>
    </location>
</feature>
<dbReference type="GO" id="GO:0032040">
    <property type="term" value="C:small-subunit processome"/>
    <property type="evidence" value="ECO:0007669"/>
    <property type="project" value="TreeGrafter"/>
</dbReference>
<dbReference type="Gene3D" id="3.30.70.3030">
    <property type="match status" value="1"/>
</dbReference>
<dbReference type="InterPro" id="IPR024721">
    <property type="entry name" value="Snurportin-1_N"/>
</dbReference>
<feature type="domain" description="IBB" evidence="4">
    <location>
        <begin position="898"/>
        <end position="961"/>
    </location>
</feature>
<dbReference type="Pfam" id="PF17405">
    <property type="entry name" value="Nrap_D4"/>
    <property type="match status" value="1"/>
</dbReference>
<evidence type="ECO:0000256" key="1">
    <source>
        <dbReference type="PROSITE-ProRule" id="PRU00561"/>
    </source>
</evidence>
<accession>A0AAF3EET2</accession>
<keyword evidence="1" id="KW-0813">Transport</keyword>
<dbReference type="GO" id="GO:0061608">
    <property type="term" value="F:nuclear import signal receptor activity"/>
    <property type="evidence" value="ECO:0007669"/>
    <property type="project" value="InterPro"/>
</dbReference>
<dbReference type="GO" id="GO:0032545">
    <property type="term" value="C:CURI complex"/>
    <property type="evidence" value="ECO:0007669"/>
    <property type="project" value="TreeGrafter"/>
</dbReference>
<evidence type="ECO:0000256" key="3">
    <source>
        <dbReference type="SAM" id="MobiDB-lite"/>
    </source>
</evidence>
<dbReference type="InterPro" id="IPR035368">
    <property type="entry name" value="Nrap_D3"/>
</dbReference>
<dbReference type="InterPro" id="IPR035371">
    <property type="entry name" value="Nrap_D6"/>
</dbReference>
<keyword evidence="5" id="KW-1185">Reference proteome</keyword>
<dbReference type="Pfam" id="PF17404">
    <property type="entry name" value="Nrap_D3"/>
    <property type="match status" value="1"/>
</dbReference>
<dbReference type="InterPro" id="IPR035370">
    <property type="entry name" value="Nrap_D5"/>
</dbReference>
<dbReference type="PROSITE" id="PS51214">
    <property type="entry name" value="IBB"/>
    <property type="match status" value="1"/>
</dbReference>
<dbReference type="GO" id="GO:0003723">
    <property type="term" value="F:RNA binding"/>
    <property type="evidence" value="ECO:0007669"/>
    <property type="project" value="UniProtKB-KW"/>
</dbReference>
<dbReference type="Pfam" id="PF11538">
    <property type="entry name" value="Snurportin1"/>
    <property type="match status" value="1"/>
</dbReference>
<dbReference type="Pfam" id="PF17406">
    <property type="entry name" value="Nrap_D5"/>
    <property type="match status" value="1"/>
</dbReference>
<feature type="compositionally biased region" description="Acidic residues" evidence="3">
    <location>
        <begin position="958"/>
        <end position="976"/>
    </location>
</feature>
<dbReference type="InterPro" id="IPR005554">
    <property type="entry name" value="NOL6/Upt22"/>
</dbReference>
<dbReference type="CDD" id="cd09232">
    <property type="entry name" value="Snurportin-1_C"/>
    <property type="match status" value="1"/>
</dbReference>
<dbReference type="PANTHER" id="PTHR17972:SF0">
    <property type="entry name" value="NUCLEOLAR PROTEIN 6"/>
    <property type="match status" value="1"/>
</dbReference>
<evidence type="ECO:0000313" key="5">
    <source>
        <dbReference type="Proteomes" id="UP000887575"/>
    </source>
</evidence>
<dbReference type="WBParaSite" id="MBELARI_LOCUS12487">
    <property type="protein sequence ID" value="MBELARI_LOCUS12487"/>
    <property type="gene ID" value="MBELARI_LOCUS12487"/>
</dbReference>
<comment type="subcellular location">
    <subcellularLocation>
        <location evidence="2">Nucleus</location>
        <location evidence="2">Nucleolus</location>
    </subcellularLocation>
</comment>
<dbReference type="GO" id="GO:0034456">
    <property type="term" value="C:UTP-C complex"/>
    <property type="evidence" value="ECO:0007669"/>
    <property type="project" value="TreeGrafter"/>
</dbReference>
<feature type="region of interest" description="Disordered" evidence="3">
    <location>
        <begin position="710"/>
        <end position="751"/>
    </location>
</feature>
<evidence type="ECO:0000313" key="6">
    <source>
        <dbReference type="WBParaSite" id="MBELARI_LOCUS12487"/>
    </source>
</evidence>
<organism evidence="5 6">
    <name type="scientific">Mesorhabditis belari</name>
    <dbReference type="NCBI Taxonomy" id="2138241"/>
    <lineage>
        <taxon>Eukaryota</taxon>
        <taxon>Metazoa</taxon>
        <taxon>Ecdysozoa</taxon>
        <taxon>Nematoda</taxon>
        <taxon>Chromadorea</taxon>
        <taxon>Rhabditida</taxon>
        <taxon>Rhabditina</taxon>
        <taxon>Rhabditomorpha</taxon>
        <taxon>Rhabditoidea</taxon>
        <taxon>Rhabditidae</taxon>
        <taxon>Mesorhabditinae</taxon>
        <taxon>Mesorhabditis</taxon>
    </lineage>
</organism>
<dbReference type="SUPFAM" id="SSF56091">
    <property type="entry name" value="DNA ligase/mRNA capping enzyme, catalytic domain"/>
    <property type="match status" value="1"/>
</dbReference>
<feature type="compositionally biased region" description="Basic residues" evidence="3">
    <location>
        <begin position="821"/>
        <end position="839"/>
    </location>
</feature>
<evidence type="ECO:0000259" key="4">
    <source>
        <dbReference type="PROSITE" id="PS51214"/>
    </source>
</evidence>
<dbReference type="InterPro" id="IPR047857">
    <property type="entry name" value="Snurportin1_C"/>
</dbReference>
<reference evidence="6" key="1">
    <citation type="submission" date="2024-02" db="UniProtKB">
        <authorList>
            <consortium name="WormBaseParasite"/>
        </authorList>
    </citation>
    <scope>IDENTIFICATION</scope>
</reference>
<feature type="region of interest" description="Disordered" evidence="3">
    <location>
        <begin position="794"/>
        <end position="897"/>
    </location>
</feature>